<reference evidence="3 4" key="1">
    <citation type="submission" date="2019-12" db="EMBL/GenBank/DDBJ databases">
        <authorList>
            <person name="Huq M.A."/>
        </authorList>
    </citation>
    <scope>NUCLEOTIDE SEQUENCE [LARGE SCALE GENOMIC DNA]</scope>
    <source>
        <strain evidence="3 4">MAH-18</strain>
    </source>
</reference>
<dbReference type="Gene3D" id="3.40.50.720">
    <property type="entry name" value="NAD(P)-binding Rossmann-like Domain"/>
    <property type="match status" value="1"/>
</dbReference>
<evidence type="ECO:0000313" key="4">
    <source>
        <dbReference type="Proteomes" id="UP000473525"/>
    </source>
</evidence>
<name>A0A6L6XMU4_9ACTN</name>
<evidence type="ECO:0000256" key="2">
    <source>
        <dbReference type="ARBA" id="ARBA00023002"/>
    </source>
</evidence>
<dbReference type="GO" id="GO:0016491">
    <property type="term" value="F:oxidoreductase activity"/>
    <property type="evidence" value="ECO:0007669"/>
    <property type="project" value="UniProtKB-KW"/>
</dbReference>
<keyword evidence="2" id="KW-0560">Oxidoreductase</keyword>
<gene>
    <name evidence="3" type="ORF">GON03_02665</name>
</gene>
<evidence type="ECO:0000313" key="3">
    <source>
        <dbReference type="EMBL" id="MVQ48067.1"/>
    </source>
</evidence>
<keyword evidence="4" id="KW-1185">Reference proteome</keyword>
<dbReference type="Proteomes" id="UP000473525">
    <property type="component" value="Unassembled WGS sequence"/>
</dbReference>
<comment type="similarity">
    <text evidence="1">Belongs to the short-chain dehydrogenases/reductases (SDR) family.</text>
</comment>
<sequence>MMRTVIIGGTAGIGLEVARHRLARGDEVVLTGRDADRAAAVAATVGDGVTGLALDLNDTHGLADALAGVDTVDRLVVAAIERDQNSVADYDVDRATRLAVLKLVGYTEVVHTLLSRMHSESSVVLFGGRAKDRPYPGSVTVSTVNGGIVGLVNALALEMAPIRVNALHPGIVGDSPFWAEKPPAVLDGYVSRTPTGRLATMQDIVDGVDFLLENRAVNGTNLYLDGGWLVT</sequence>
<dbReference type="InterPro" id="IPR002347">
    <property type="entry name" value="SDR_fam"/>
</dbReference>
<dbReference type="EMBL" id="WSEK01000004">
    <property type="protein sequence ID" value="MVQ48067.1"/>
    <property type="molecule type" value="Genomic_DNA"/>
</dbReference>
<dbReference type="AlphaFoldDB" id="A0A6L6XMU4"/>
<dbReference type="PANTHER" id="PTHR43477:SF1">
    <property type="entry name" value="DIHYDROANTICAPSIN 7-DEHYDROGENASE"/>
    <property type="match status" value="1"/>
</dbReference>
<protein>
    <submittedName>
        <fullName evidence="3">SDR family oxidoreductase</fullName>
    </submittedName>
</protein>
<dbReference type="PRINTS" id="PR00081">
    <property type="entry name" value="GDHRDH"/>
</dbReference>
<dbReference type="InterPro" id="IPR036291">
    <property type="entry name" value="NAD(P)-bd_dom_sf"/>
</dbReference>
<organism evidence="3 4">
    <name type="scientific">Nocardioides agri</name>
    <dbReference type="NCBI Taxonomy" id="2682843"/>
    <lineage>
        <taxon>Bacteria</taxon>
        <taxon>Bacillati</taxon>
        <taxon>Actinomycetota</taxon>
        <taxon>Actinomycetes</taxon>
        <taxon>Propionibacteriales</taxon>
        <taxon>Nocardioidaceae</taxon>
        <taxon>Nocardioides</taxon>
    </lineage>
</organism>
<evidence type="ECO:0000256" key="1">
    <source>
        <dbReference type="ARBA" id="ARBA00006484"/>
    </source>
</evidence>
<dbReference type="PANTHER" id="PTHR43477">
    <property type="entry name" value="DIHYDROANTICAPSIN 7-DEHYDROGENASE"/>
    <property type="match status" value="1"/>
</dbReference>
<comment type="caution">
    <text evidence="3">The sequence shown here is derived from an EMBL/GenBank/DDBJ whole genome shotgun (WGS) entry which is preliminary data.</text>
</comment>
<dbReference type="CDD" id="cd05233">
    <property type="entry name" value="SDR_c"/>
    <property type="match status" value="1"/>
</dbReference>
<accession>A0A6L6XMU4</accession>
<proteinExistence type="inferred from homology"/>
<dbReference type="Pfam" id="PF13561">
    <property type="entry name" value="adh_short_C2"/>
    <property type="match status" value="1"/>
</dbReference>
<dbReference type="SUPFAM" id="SSF51735">
    <property type="entry name" value="NAD(P)-binding Rossmann-fold domains"/>
    <property type="match status" value="1"/>
</dbReference>
<dbReference type="InterPro" id="IPR051122">
    <property type="entry name" value="SDR_DHRS6-like"/>
</dbReference>